<keyword evidence="3" id="KW-0479">Metal-binding</keyword>
<dbReference type="Gene3D" id="3.40.50.720">
    <property type="entry name" value="NAD(P)-binding Rossmann-like Domain"/>
    <property type="match status" value="1"/>
</dbReference>
<keyword evidence="9" id="KW-1185">Reference proteome</keyword>
<evidence type="ECO:0000256" key="4">
    <source>
        <dbReference type="ARBA" id="ARBA00022833"/>
    </source>
</evidence>
<dbReference type="InterPro" id="IPR036291">
    <property type="entry name" value="NAD(P)-bd_dom_sf"/>
</dbReference>
<evidence type="ECO:0000256" key="5">
    <source>
        <dbReference type="ARBA" id="ARBA00023002"/>
    </source>
</evidence>
<proteinExistence type="inferred from homology"/>
<dbReference type="InterPro" id="IPR013154">
    <property type="entry name" value="ADH-like_N"/>
</dbReference>
<feature type="domain" description="Alcohol dehydrogenase-like N-terminal" evidence="7">
    <location>
        <begin position="58"/>
        <end position="165"/>
    </location>
</feature>
<evidence type="ECO:0000259" key="7">
    <source>
        <dbReference type="Pfam" id="PF08240"/>
    </source>
</evidence>
<dbReference type="AlphaFoldDB" id="A0A5J5K4Q6"/>
<dbReference type="SUPFAM" id="SSF51735">
    <property type="entry name" value="NAD(P)-binding Rossmann-fold domains"/>
    <property type="match status" value="1"/>
</dbReference>
<comment type="cofactor">
    <cofactor evidence="1">
        <name>Zn(2+)</name>
        <dbReference type="ChEBI" id="CHEBI:29105"/>
    </cofactor>
</comment>
<accession>A0A5J5K4Q6</accession>
<dbReference type="EMBL" id="VYTZ01000005">
    <property type="protein sequence ID" value="KAA9378395.1"/>
    <property type="molecule type" value="Genomic_DNA"/>
</dbReference>
<dbReference type="Gene3D" id="3.90.180.10">
    <property type="entry name" value="Medium-chain alcohol dehydrogenases, catalytic domain"/>
    <property type="match status" value="1"/>
</dbReference>
<dbReference type="PANTHER" id="PTHR43161">
    <property type="entry name" value="SORBITOL DEHYDROGENASE"/>
    <property type="match status" value="1"/>
</dbReference>
<evidence type="ECO:0000256" key="1">
    <source>
        <dbReference type="ARBA" id="ARBA00001947"/>
    </source>
</evidence>
<comment type="similarity">
    <text evidence="2">Belongs to the zinc-containing alcohol dehydrogenase family.</text>
</comment>
<feature type="domain" description="Alcohol dehydrogenase-like C-terminal" evidence="6">
    <location>
        <begin position="204"/>
        <end position="333"/>
    </location>
</feature>
<reference evidence="8 9" key="1">
    <citation type="submission" date="2019-09" db="EMBL/GenBank/DDBJ databases">
        <title>Screening of Novel Bioactive Compounds from Soil-Associated.</title>
        <authorList>
            <person name="Gong X."/>
        </authorList>
    </citation>
    <scope>NUCLEOTIDE SEQUENCE [LARGE SCALE GENOMIC DNA]</scope>
    <source>
        <strain evidence="8 9">Gxj-6</strain>
    </source>
</reference>
<evidence type="ECO:0000259" key="6">
    <source>
        <dbReference type="Pfam" id="PF00107"/>
    </source>
</evidence>
<evidence type="ECO:0000313" key="8">
    <source>
        <dbReference type="EMBL" id="KAA9378395.1"/>
    </source>
</evidence>
<keyword evidence="5" id="KW-0560">Oxidoreductase</keyword>
<organism evidence="8 9">
    <name type="scientific">Microbispora cellulosiformans</name>
    <dbReference type="NCBI Taxonomy" id="2614688"/>
    <lineage>
        <taxon>Bacteria</taxon>
        <taxon>Bacillati</taxon>
        <taxon>Actinomycetota</taxon>
        <taxon>Actinomycetes</taxon>
        <taxon>Streptosporangiales</taxon>
        <taxon>Streptosporangiaceae</taxon>
        <taxon>Microbispora</taxon>
    </lineage>
</organism>
<evidence type="ECO:0000313" key="9">
    <source>
        <dbReference type="Proteomes" id="UP000327011"/>
    </source>
</evidence>
<dbReference type="InterPro" id="IPR013149">
    <property type="entry name" value="ADH-like_C"/>
</dbReference>
<name>A0A5J5K4Q6_9ACTN</name>
<evidence type="ECO:0000256" key="2">
    <source>
        <dbReference type="ARBA" id="ARBA00008072"/>
    </source>
</evidence>
<protein>
    <submittedName>
        <fullName evidence="8">Alcohol dehydrogenase catalytic domain-containing protein</fullName>
    </submittedName>
</protein>
<dbReference type="SUPFAM" id="SSF50129">
    <property type="entry name" value="GroES-like"/>
    <property type="match status" value="1"/>
</dbReference>
<dbReference type="PANTHER" id="PTHR43161:SF9">
    <property type="entry name" value="SORBITOL DEHYDROGENASE"/>
    <property type="match status" value="1"/>
</dbReference>
<dbReference type="Pfam" id="PF08240">
    <property type="entry name" value="ADH_N"/>
    <property type="match status" value="1"/>
</dbReference>
<dbReference type="InterPro" id="IPR011032">
    <property type="entry name" value="GroES-like_sf"/>
</dbReference>
<dbReference type="GO" id="GO:0016491">
    <property type="term" value="F:oxidoreductase activity"/>
    <property type="evidence" value="ECO:0007669"/>
    <property type="project" value="UniProtKB-KW"/>
</dbReference>
<dbReference type="Pfam" id="PF00107">
    <property type="entry name" value="ADH_zinc_N"/>
    <property type="match status" value="1"/>
</dbReference>
<evidence type="ECO:0000256" key="3">
    <source>
        <dbReference type="ARBA" id="ARBA00022723"/>
    </source>
</evidence>
<gene>
    <name evidence="8" type="ORF">F5972_16175</name>
</gene>
<dbReference type="Proteomes" id="UP000327011">
    <property type="component" value="Unassembled WGS sequence"/>
</dbReference>
<dbReference type="GO" id="GO:0046872">
    <property type="term" value="F:metal ion binding"/>
    <property type="evidence" value="ECO:0007669"/>
    <property type="project" value="UniProtKB-KW"/>
</dbReference>
<sequence>MIRTHDRRLTITGLTIDGKTTSGSGDGVEGRGGRSVRAARLHKVGDIRLSDEPPPVPGPGESLVRVTAVGLCGSDLHWYAEGGIGDAVLDTPLVVGHEIAGVIEGGPRDGTRVAVDPAIPCARCSVCATGYGNLCPDVRFAGHGTLDGGLRERMAWPDDLLHPLPAALSDADGAMLEPLGVAIHTVDLGHVPLGSPVAVVGCGPIGLLVIRLARLAGAGAVVAVDPLPHRRAAALRYGADLALPPEAAEPGVWREADGPAGLGVRVAFEVAGDDHAVRLAMTAVRPGGRVVLAGIPDEDVTSFPASLARRKGLTIALVRRMNLTYPRAIKLAADGLVDLSALVTERFPLTATAEAFAAAVSRRGLKVLVEPGRHSATTEPPPSHR</sequence>
<keyword evidence="4" id="KW-0862">Zinc</keyword>
<comment type="caution">
    <text evidence="8">The sequence shown here is derived from an EMBL/GenBank/DDBJ whole genome shotgun (WGS) entry which is preliminary data.</text>
</comment>